<accession>A0A9N9BPK2</accession>
<evidence type="ECO:0000313" key="1">
    <source>
        <dbReference type="EMBL" id="CAG8573663.1"/>
    </source>
</evidence>
<comment type="caution">
    <text evidence="1">The sequence shown here is derived from an EMBL/GenBank/DDBJ whole genome shotgun (WGS) entry which is preliminary data.</text>
</comment>
<name>A0A9N9BPK2_FUNMO</name>
<sequence length="49" mass="5381">MADHSVSSTSPLLMMRNVIACRLASVVIGTRVNVHRHSSMLSNREICTV</sequence>
<proteinExistence type="predicted"/>
<keyword evidence="2" id="KW-1185">Reference proteome</keyword>
<dbReference type="AlphaFoldDB" id="A0A9N9BPK2"/>
<dbReference type="Proteomes" id="UP000789375">
    <property type="component" value="Unassembled WGS sequence"/>
</dbReference>
<gene>
    <name evidence="1" type="ORF">FMOSSE_LOCUS7584</name>
</gene>
<dbReference type="EMBL" id="CAJVPP010001802">
    <property type="protein sequence ID" value="CAG8573663.1"/>
    <property type="molecule type" value="Genomic_DNA"/>
</dbReference>
<evidence type="ECO:0000313" key="2">
    <source>
        <dbReference type="Proteomes" id="UP000789375"/>
    </source>
</evidence>
<protein>
    <submittedName>
        <fullName evidence="1">4064_t:CDS:1</fullName>
    </submittedName>
</protein>
<reference evidence="1" key="1">
    <citation type="submission" date="2021-06" db="EMBL/GenBank/DDBJ databases">
        <authorList>
            <person name="Kallberg Y."/>
            <person name="Tangrot J."/>
            <person name="Rosling A."/>
        </authorList>
    </citation>
    <scope>NUCLEOTIDE SEQUENCE</scope>
    <source>
        <strain evidence="1">87-6 pot B 2015</strain>
    </source>
</reference>
<organism evidence="1 2">
    <name type="scientific">Funneliformis mosseae</name>
    <name type="common">Endomycorrhizal fungus</name>
    <name type="synonym">Glomus mosseae</name>
    <dbReference type="NCBI Taxonomy" id="27381"/>
    <lineage>
        <taxon>Eukaryota</taxon>
        <taxon>Fungi</taxon>
        <taxon>Fungi incertae sedis</taxon>
        <taxon>Mucoromycota</taxon>
        <taxon>Glomeromycotina</taxon>
        <taxon>Glomeromycetes</taxon>
        <taxon>Glomerales</taxon>
        <taxon>Glomeraceae</taxon>
        <taxon>Funneliformis</taxon>
    </lineage>
</organism>